<dbReference type="Proteomes" id="UP001454036">
    <property type="component" value="Unassembled WGS sequence"/>
</dbReference>
<keyword evidence="1" id="KW-0813">Transport</keyword>
<dbReference type="AlphaFoldDB" id="A0AAV3QD77"/>
<gene>
    <name evidence="5" type="ORF">LIER_17032</name>
</gene>
<dbReference type="Gene3D" id="1.10.110.10">
    <property type="entry name" value="Plant lipid-transfer and hydrophobic proteins"/>
    <property type="match status" value="1"/>
</dbReference>
<dbReference type="InterPro" id="IPR036312">
    <property type="entry name" value="Bifun_inhib/LTP/seed_sf"/>
</dbReference>
<feature type="chain" id="PRO_5043741376" description="Bifunctional inhibitor/plant lipid transfer protein/seed storage helical domain-containing protein" evidence="3">
    <location>
        <begin position="49"/>
        <end position="116"/>
    </location>
</feature>
<evidence type="ECO:0000256" key="1">
    <source>
        <dbReference type="ARBA" id="ARBA00022448"/>
    </source>
</evidence>
<name>A0AAV3QD77_LITER</name>
<evidence type="ECO:0000313" key="5">
    <source>
        <dbReference type="EMBL" id="GAA0160488.1"/>
    </source>
</evidence>
<dbReference type="PANTHER" id="PTHR33214">
    <property type="entry name" value="BIFUNCTIONAL INHIBITOR/LIPID-TRANSFER PROTEIN/SEED STORAGE 2S ALBUMIN SUPERFAMILY PROTEIN"/>
    <property type="match status" value="1"/>
</dbReference>
<dbReference type="SUPFAM" id="SSF47699">
    <property type="entry name" value="Bifunctional inhibitor/lipid-transfer protein/seed storage 2S albumin"/>
    <property type="match status" value="1"/>
</dbReference>
<proteinExistence type="predicted"/>
<evidence type="ECO:0000313" key="6">
    <source>
        <dbReference type="Proteomes" id="UP001454036"/>
    </source>
</evidence>
<evidence type="ECO:0000256" key="3">
    <source>
        <dbReference type="SAM" id="SignalP"/>
    </source>
</evidence>
<feature type="signal peptide" evidence="3">
    <location>
        <begin position="1"/>
        <end position="48"/>
    </location>
</feature>
<dbReference type="InterPro" id="IPR033872">
    <property type="entry name" value="nsLTP2"/>
</dbReference>
<keyword evidence="2" id="KW-0446">Lipid-binding</keyword>
<dbReference type="GO" id="GO:0006869">
    <property type="term" value="P:lipid transport"/>
    <property type="evidence" value="ECO:0007669"/>
    <property type="project" value="InterPro"/>
</dbReference>
<evidence type="ECO:0000259" key="4">
    <source>
        <dbReference type="SMART" id="SM00499"/>
    </source>
</evidence>
<dbReference type="CDD" id="cd01959">
    <property type="entry name" value="nsLTP2"/>
    <property type="match status" value="1"/>
</dbReference>
<dbReference type="SMART" id="SM00499">
    <property type="entry name" value="AAI"/>
    <property type="match status" value="1"/>
</dbReference>
<accession>A0AAV3QD77</accession>
<dbReference type="GO" id="GO:0008289">
    <property type="term" value="F:lipid binding"/>
    <property type="evidence" value="ECO:0007669"/>
    <property type="project" value="UniProtKB-KW"/>
</dbReference>
<dbReference type="PANTHER" id="PTHR33214:SF30">
    <property type="entry name" value="BIFUNCTIONAL INHIBITOR_LIPID-TRANSFER PROTEIN_SEED STORAGE 2S ALBUMIN SUPERFAMILY PROTEIN"/>
    <property type="match status" value="1"/>
</dbReference>
<dbReference type="EMBL" id="BAABME010003898">
    <property type="protein sequence ID" value="GAA0160488.1"/>
    <property type="molecule type" value="Genomic_DNA"/>
</dbReference>
<keyword evidence="6" id="KW-1185">Reference proteome</keyword>
<feature type="domain" description="Bifunctional inhibitor/plant lipid transfer protein/seed storage helical" evidence="4">
    <location>
        <begin position="51"/>
        <end position="116"/>
    </location>
</feature>
<keyword evidence="3" id="KW-0732">Signal</keyword>
<comment type="caution">
    <text evidence="5">The sequence shown here is derived from an EMBL/GenBank/DDBJ whole genome shotgun (WGS) entry which is preliminary data.</text>
</comment>
<evidence type="ECO:0000256" key="2">
    <source>
        <dbReference type="ARBA" id="ARBA00023121"/>
    </source>
</evidence>
<dbReference type="InterPro" id="IPR016140">
    <property type="entry name" value="Bifunc_inhib/LTP/seed_store"/>
</dbReference>
<dbReference type="Pfam" id="PF00234">
    <property type="entry name" value="Tryp_alpha_amyl"/>
    <property type="match status" value="1"/>
</dbReference>
<organism evidence="5 6">
    <name type="scientific">Lithospermum erythrorhizon</name>
    <name type="common">Purple gromwell</name>
    <name type="synonym">Lithospermum officinale var. erythrorhizon</name>
    <dbReference type="NCBI Taxonomy" id="34254"/>
    <lineage>
        <taxon>Eukaryota</taxon>
        <taxon>Viridiplantae</taxon>
        <taxon>Streptophyta</taxon>
        <taxon>Embryophyta</taxon>
        <taxon>Tracheophyta</taxon>
        <taxon>Spermatophyta</taxon>
        <taxon>Magnoliopsida</taxon>
        <taxon>eudicotyledons</taxon>
        <taxon>Gunneridae</taxon>
        <taxon>Pentapetalae</taxon>
        <taxon>asterids</taxon>
        <taxon>lamiids</taxon>
        <taxon>Boraginales</taxon>
        <taxon>Boraginaceae</taxon>
        <taxon>Boraginoideae</taxon>
        <taxon>Lithospermeae</taxon>
        <taxon>Lithospermum</taxon>
    </lineage>
</organism>
<reference evidence="5 6" key="1">
    <citation type="submission" date="2024-01" db="EMBL/GenBank/DDBJ databases">
        <title>The complete chloroplast genome sequence of Lithospermum erythrorhizon: insights into the phylogenetic relationship among Boraginaceae species and the maternal lineages of purple gromwells.</title>
        <authorList>
            <person name="Okada T."/>
            <person name="Watanabe K."/>
        </authorList>
    </citation>
    <scope>NUCLEOTIDE SEQUENCE [LARGE SCALE GENOMIC DNA]</scope>
</reference>
<protein>
    <recommendedName>
        <fullName evidence="4">Bifunctional inhibitor/plant lipid transfer protein/seed storage helical domain-containing protein</fullName>
    </recommendedName>
</protein>
<sequence>MHPTPSDLHIFSSHSCQVLRHLEMKTSHIAVYAMLLLLLVAEAQVSTAATCNPTALSPCLGAITSSKKPSPLCCSRIKQQKPCLCTYLKNPNLKKFVNSPGSRKVSSYCRVPVPKC</sequence>